<dbReference type="EMBL" id="MHUC01000040">
    <property type="protein sequence ID" value="OHA69999.1"/>
    <property type="molecule type" value="Genomic_DNA"/>
</dbReference>
<keyword evidence="1" id="KW-1133">Transmembrane helix</keyword>
<evidence type="ECO:0000256" key="1">
    <source>
        <dbReference type="SAM" id="Phobius"/>
    </source>
</evidence>
<accession>A0A1G2RC99</accession>
<sequence length="179" mass="20377">MAIEIIPKKRVIRGVNLVGTFFYLSIILFFAAVLVSLLLLGMQFSLTSSIENVKTKINSVATPEDLELERKILLTQKKVNDFSFLINNHLSNKQFFGVFEQLAHPKIFFSSIDLQINKGKATLSGTTDNFELLGQQFLILEKEDYVKNVNLSKASINKDGKVEFTFDVSFDGRRFKYQP</sequence>
<feature type="transmembrane region" description="Helical" evidence="1">
    <location>
        <begin position="21"/>
        <end position="42"/>
    </location>
</feature>
<evidence type="ECO:0000313" key="3">
    <source>
        <dbReference type="Proteomes" id="UP000177078"/>
    </source>
</evidence>
<organism evidence="2 3">
    <name type="scientific">Candidatus Wildermuthbacteria bacterium RIFCSPHIGHO2_12_FULL_40_12</name>
    <dbReference type="NCBI Taxonomy" id="1802457"/>
    <lineage>
        <taxon>Bacteria</taxon>
        <taxon>Candidatus Wildermuthiibacteriota</taxon>
    </lineage>
</organism>
<dbReference type="STRING" id="1802457.A3F15_01695"/>
<dbReference type="Proteomes" id="UP000177078">
    <property type="component" value="Unassembled WGS sequence"/>
</dbReference>
<dbReference type="AlphaFoldDB" id="A0A1G2RC99"/>
<proteinExistence type="predicted"/>
<keyword evidence="1" id="KW-0812">Transmembrane</keyword>
<evidence type="ECO:0008006" key="4">
    <source>
        <dbReference type="Google" id="ProtNLM"/>
    </source>
</evidence>
<keyword evidence="1" id="KW-0472">Membrane</keyword>
<evidence type="ECO:0000313" key="2">
    <source>
        <dbReference type="EMBL" id="OHA69999.1"/>
    </source>
</evidence>
<protein>
    <recommendedName>
        <fullName evidence="4">PilN domain-containing protein</fullName>
    </recommendedName>
</protein>
<name>A0A1G2RC99_9BACT</name>
<comment type="caution">
    <text evidence="2">The sequence shown here is derived from an EMBL/GenBank/DDBJ whole genome shotgun (WGS) entry which is preliminary data.</text>
</comment>
<reference evidence="2 3" key="1">
    <citation type="journal article" date="2016" name="Nat. Commun.">
        <title>Thousands of microbial genomes shed light on interconnected biogeochemical processes in an aquifer system.</title>
        <authorList>
            <person name="Anantharaman K."/>
            <person name="Brown C.T."/>
            <person name="Hug L.A."/>
            <person name="Sharon I."/>
            <person name="Castelle C.J."/>
            <person name="Probst A.J."/>
            <person name="Thomas B.C."/>
            <person name="Singh A."/>
            <person name="Wilkins M.J."/>
            <person name="Karaoz U."/>
            <person name="Brodie E.L."/>
            <person name="Williams K.H."/>
            <person name="Hubbard S.S."/>
            <person name="Banfield J.F."/>
        </authorList>
    </citation>
    <scope>NUCLEOTIDE SEQUENCE [LARGE SCALE GENOMIC DNA]</scope>
</reference>
<gene>
    <name evidence="2" type="ORF">A3F15_01695</name>
</gene>